<dbReference type="EC" id="2.1.1.17" evidence="13 14"/>
<organism evidence="16 17">
    <name type="scientific">Cronartium quercuum f. sp. fusiforme G11</name>
    <dbReference type="NCBI Taxonomy" id="708437"/>
    <lineage>
        <taxon>Eukaryota</taxon>
        <taxon>Fungi</taxon>
        <taxon>Dikarya</taxon>
        <taxon>Basidiomycota</taxon>
        <taxon>Pucciniomycotina</taxon>
        <taxon>Pucciniomycetes</taxon>
        <taxon>Pucciniales</taxon>
        <taxon>Coleosporiaceae</taxon>
        <taxon>Cronartium</taxon>
    </lineage>
</organism>
<dbReference type="HAMAP" id="MF_03217">
    <property type="entry name" value="PEMT"/>
    <property type="match status" value="1"/>
</dbReference>
<evidence type="ECO:0000256" key="5">
    <source>
        <dbReference type="ARBA" id="ARBA00022691"/>
    </source>
</evidence>
<accession>A0A9P6NCS4</accession>
<feature type="transmembrane region" description="Helical" evidence="13 14">
    <location>
        <begin position="619"/>
        <end position="638"/>
    </location>
</feature>
<feature type="region of interest" description="Disordered" evidence="15">
    <location>
        <begin position="1"/>
        <end position="54"/>
    </location>
</feature>
<evidence type="ECO:0000313" key="17">
    <source>
        <dbReference type="Proteomes" id="UP000886653"/>
    </source>
</evidence>
<name>A0A9P6NCS4_9BASI</name>
<feature type="compositionally biased region" description="Basic and acidic residues" evidence="15">
    <location>
        <begin position="17"/>
        <end position="43"/>
    </location>
</feature>
<dbReference type="OrthoDB" id="4583at2759"/>
<dbReference type="PIRSF" id="PIRSF000383">
    <property type="entry name" value="PEAMT"/>
    <property type="match status" value="1"/>
</dbReference>
<protein>
    <recommendedName>
        <fullName evidence="13 14">Phosphatidylethanolamine N-methyltransferase</fullName>
        <shortName evidence="13">PE methyltransferase</shortName>
        <shortName evidence="13 14">PEAMT</shortName>
        <shortName evidence="13">PEMT</shortName>
        <ecNumber evidence="13 14">2.1.1.17</ecNumber>
    </recommendedName>
</protein>
<dbReference type="AlphaFoldDB" id="A0A9P6NCS4"/>
<feature type="transmembrane region" description="Helical" evidence="13 14">
    <location>
        <begin position="456"/>
        <end position="476"/>
    </location>
</feature>
<keyword evidence="17" id="KW-1185">Reference proteome</keyword>
<comment type="subcellular location">
    <subcellularLocation>
        <location evidence="1">Endomembrane system</location>
        <topology evidence="1">Multi-pass membrane protein</topology>
    </subcellularLocation>
    <subcellularLocation>
        <location evidence="13 14">Endoplasmic reticulum membrane</location>
        <topology evidence="13 14">Multi-pass membrane protein</topology>
    </subcellularLocation>
</comment>
<keyword evidence="9 13" id="KW-0443">Lipid metabolism</keyword>
<evidence type="ECO:0000256" key="15">
    <source>
        <dbReference type="SAM" id="MobiDB-lite"/>
    </source>
</evidence>
<dbReference type="PROSITE" id="PS51598">
    <property type="entry name" value="SAM_CHO2"/>
    <property type="match status" value="1"/>
</dbReference>
<keyword evidence="12 13" id="KW-1208">Phospholipid metabolism</keyword>
<dbReference type="Proteomes" id="UP000886653">
    <property type="component" value="Unassembled WGS sequence"/>
</dbReference>
<sequence length="1011" mass="116066">MMINNKHGIRDRKHKLSEHEHEHEKMKQSIELETNETTKEKQNHKPTYGSTPDGTLFKIPETHDVLSSLFDPRLPKSHLDLITLASLGFQISLLIFFRISTVRSIYLTFFIFWRLTYNVGLGWILKRQSERRYIVKFIQSHKLFDINIHPNLSKWVEDQLNGKMSKDSTYHFNKVPIEYNVWLLFRQLVDIILLNDFLSYFLFCFTSTSLPNLKDFIRISFGIGLVAFNIWVKLEAHKVIHDYAWYWGDAFFKSLHTLVFDGVFEMAPHPMYSIGYSGFYGASLITGSSKVFFVSLIAHLCQFGFLHYFENPHIERTYGRPKPLTARDPLPIKNQLTTTIEDQTLIHCPTPSLTTAQTQSGLEGSDGSLLTQDDLQSRQTFSNHASSLFKQHQTSNIPLINSKRPLTRQDLDYKFFRKEMLGLINFDPLRATDLSTILVIIYSLYLLCFNNTPKSFILFNAFVFRILHSFGLGILLKKQSDQKWIVRYFLKHYHWHTESEVLEDCFGNWKGIYNLSLIMSYVSFGALAWRFYELPVDWSLGSELLRHTFGLCLIGLHIWTAFSTYEVLGNFGWFYGDFFIDEYPTELDYTGIYRFLNNPERTMGSCGLIGMSLMSGSRIVFSFGIFSMVCHWWFLSFVETPHMKKVYGDAIRKEAGLTKTLRQKAMVRLKKTAGVEKMKEVQGTFEHIYDETVVALDEFLEKSAPRLSGVVRDTKVLLQQSGERLILTRVANDLSSYDTSQYQLHLNPSPHHEPYSSLAPTKLGMSSKLSGPLLKYHVGEPITLSWTAPQNHSSSDWIGLYRCGSSTSRLVTRVASQGRWMPVCAEEWDGDLHVGKAKAKTDGIDEKPKADGTVVSGSIVFSGSQLAWTEGLYEFRYHHDGKHNVMAITEPIEIYLEKVSENEGRIEVIKESVRKLVGYALCLDPTLVPKSLRLSKIDHQESESSKIRDDEEDDFVVMNYEQARRIRDGIGKVFGFELGVEVVVADGNVSRLAERILGARQLLRPVLGVRA</sequence>
<keyword evidence="4 13" id="KW-0808">Transferase</keyword>
<dbReference type="InterPro" id="IPR016219">
    <property type="entry name" value="Phosphatid-EA_MeTrfase_fun"/>
</dbReference>
<dbReference type="GO" id="GO:0032259">
    <property type="term" value="P:methylation"/>
    <property type="evidence" value="ECO:0007669"/>
    <property type="project" value="UniProtKB-KW"/>
</dbReference>
<evidence type="ECO:0000256" key="4">
    <source>
        <dbReference type="ARBA" id="ARBA00022679"/>
    </source>
</evidence>
<dbReference type="EMBL" id="MU167297">
    <property type="protein sequence ID" value="KAG0144326.1"/>
    <property type="molecule type" value="Genomic_DNA"/>
</dbReference>
<keyword evidence="5 13" id="KW-0949">S-adenosyl-L-methionine</keyword>
<evidence type="ECO:0000256" key="12">
    <source>
        <dbReference type="ARBA" id="ARBA00023264"/>
    </source>
</evidence>
<keyword evidence="7 13" id="KW-0256">Endoplasmic reticulum</keyword>
<evidence type="ECO:0000256" key="6">
    <source>
        <dbReference type="ARBA" id="ARBA00022692"/>
    </source>
</evidence>
<evidence type="ECO:0000256" key="10">
    <source>
        <dbReference type="ARBA" id="ARBA00023136"/>
    </source>
</evidence>
<keyword evidence="2 13" id="KW-0444">Lipid biosynthesis</keyword>
<keyword evidence="10 13" id="KW-0472">Membrane</keyword>
<evidence type="ECO:0000256" key="14">
    <source>
        <dbReference type="RuleBase" id="RU361122"/>
    </source>
</evidence>
<feature type="transmembrane region" description="Helical" evidence="13 14">
    <location>
        <begin position="544"/>
        <end position="562"/>
    </location>
</feature>
<dbReference type="PANTHER" id="PTHR32138:SF0">
    <property type="entry name" value="PHOSPHATIDYLETHANOLAMINE N-METHYLTRANSFERASE"/>
    <property type="match status" value="1"/>
</dbReference>
<feature type="transmembrane region" description="Helical" evidence="13 14">
    <location>
        <begin position="429"/>
        <end position="449"/>
    </location>
</feature>
<comment type="pathway">
    <text evidence="13 14">Phospholipid metabolism; phosphatidylcholine biosynthesis.</text>
</comment>
<dbReference type="Gene3D" id="1.20.120.1630">
    <property type="match status" value="1"/>
</dbReference>
<evidence type="ECO:0000256" key="1">
    <source>
        <dbReference type="ARBA" id="ARBA00004127"/>
    </source>
</evidence>
<comment type="catalytic activity">
    <reaction evidence="13 14">
        <text>a 1,2-diacyl-sn-glycero-3-phosphoethanolamine + S-adenosyl-L-methionine = a 1,2-diacyl-sn-glycero-3-phospho-N-methylethanolamine + S-adenosyl-L-homocysteine + H(+)</text>
        <dbReference type="Rhea" id="RHEA:11164"/>
        <dbReference type="ChEBI" id="CHEBI:15378"/>
        <dbReference type="ChEBI" id="CHEBI:57856"/>
        <dbReference type="ChEBI" id="CHEBI:59789"/>
        <dbReference type="ChEBI" id="CHEBI:64573"/>
        <dbReference type="ChEBI" id="CHEBI:64612"/>
        <dbReference type="EC" id="2.1.1.17"/>
    </reaction>
</comment>
<evidence type="ECO:0000256" key="7">
    <source>
        <dbReference type="ARBA" id="ARBA00022824"/>
    </source>
</evidence>
<gene>
    <name evidence="16" type="ORF">CROQUDRAFT_660096</name>
</gene>
<dbReference type="Gene3D" id="2.60.40.2840">
    <property type="match status" value="1"/>
</dbReference>
<proteinExistence type="inferred from homology"/>
<comment type="caution">
    <text evidence="16">The sequence shown here is derived from an EMBL/GenBank/DDBJ whole genome shotgun (WGS) entry which is preliminary data.</text>
</comment>
<keyword evidence="8 13" id="KW-1133">Transmembrane helix</keyword>
<dbReference type="InterPro" id="IPR007318">
    <property type="entry name" value="Phopholipid_MeTrfase"/>
</dbReference>
<dbReference type="PANTHER" id="PTHR32138">
    <property type="entry name" value="PHOSPHATIDYLETHANOLAMINE N-METHYLTRANSFERASE"/>
    <property type="match status" value="1"/>
</dbReference>
<keyword evidence="11 13" id="KW-0594">Phospholipid biosynthesis</keyword>
<keyword evidence="3 13" id="KW-0489">Methyltransferase</keyword>
<comment type="similarity">
    <text evidence="13 14">Belongs to the class VI-like SAM-binding methyltransferase superfamily. CHO2 family.</text>
</comment>
<evidence type="ECO:0000256" key="8">
    <source>
        <dbReference type="ARBA" id="ARBA00022989"/>
    </source>
</evidence>
<dbReference type="GO" id="GO:0005789">
    <property type="term" value="C:endoplasmic reticulum membrane"/>
    <property type="evidence" value="ECO:0007669"/>
    <property type="project" value="UniProtKB-SubCell"/>
</dbReference>
<evidence type="ECO:0000256" key="13">
    <source>
        <dbReference type="HAMAP-Rule" id="MF_03217"/>
    </source>
</evidence>
<evidence type="ECO:0000313" key="16">
    <source>
        <dbReference type="EMBL" id="KAG0144326.1"/>
    </source>
</evidence>
<evidence type="ECO:0000256" key="11">
    <source>
        <dbReference type="ARBA" id="ARBA00023209"/>
    </source>
</evidence>
<keyword evidence="6 13" id="KW-0812">Transmembrane</keyword>
<comment type="caution">
    <text evidence="13 14">Lacks conserved residue(s) required for the propagation of feature annotation.</text>
</comment>
<dbReference type="Pfam" id="PF04191">
    <property type="entry name" value="PEMT"/>
    <property type="match status" value="2"/>
</dbReference>
<evidence type="ECO:0000256" key="9">
    <source>
        <dbReference type="ARBA" id="ARBA00023098"/>
    </source>
</evidence>
<comment type="function">
    <text evidence="13 14">Catalyzes the first step of the methylation pathway of phosphatidylcholine biosynthesis, the SAM-dependent methylation of phosphatidylethanolamine (PE) to phosphatidylmonomethylethanolamine (PMME).</text>
</comment>
<reference evidence="16" key="1">
    <citation type="submission" date="2013-11" db="EMBL/GenBank/DDBJ databases">
        <title>Genome sequence of the fusiform rust pathogen reveals effectors for host alternation and coevolution with pine.</title>
        <authorList>
            <consortium name="DOE Joint Genome Institute"/>
            <person name="Smith K."/>
            <person name="Pendleton A."/>
            <person name="Kubisiak T."/>
            <person name="Anderson C."/>
            <person name="Salamov A."/>
            <person name="Aerts A."/>
            <person name="Riley R."/>
            <person name="Clum A."/>
            <person name="Lindquist E."/>
            <person name="Ence D."/>
            <person name="Campbell M."/>
            <person name="Kronenberg Z."/>
            <person name="Feau N."/>
            <person name="Dhillon B."/>
            <person name="Hamelin R."/>
            <person name="Burleigh J."/>
            <person name="Smith J."/>
            <person name="Yandell M."/>
            <person name="Nelson C."/>
            <person name="Grigoriev I."/>
            <person name="Davis J."/>
        </authorList>
    </citation>
    <scope>NUCLEOTIDE SEQUENCE</scope>
    <source>
        <strain evidence="16">G11</strain>
    </source>
</reference>
<evidence type="ECO:0000256" key="3">
    <source>
        <dbReference type="ARBA" id="ARBA00022603"/>
    </source>
</evidence>
<feature type="compositionally biased region" description="Basic residues" evidence="15">
    <location>
        <begin position="7"/>
        <end position="16"/>
    </location>
</feature>
<dbReference type="GO" id="GO:0004608">
    <property type="term" value="F:phosphatidylethanolamine N-methyltransferase activity"/>
    <property type="evidence" value="ECO:0007669"/>
    <property type="project" value="UniProtKB-UniRule"/>
</dbReference>
<dbReference type="GO" id="GO:0006656">
    <property type="term" value="P:phosphatidylcholine biosynthetic process"/>
    <property type="evidence" value="ECO:0007669"/>
    <property type="project" value="UniProtKB-UniRule"/>
</dbReference>
<feature type="transmembrane region" description="Helical" evidence="13 14">
    <location>
        <begin position="512"/>
        <end position="532"/>
    </location>
</feature>
<evidence type="ECO:0000256" key="2">
    <source>
        <dbReference type="ARBA" id="ARBA00022516"/>
    </source>
</evidence>